<name>A0A0G4N0V1_VERLO</name>
<proteinExistence type="predicted"/>
<reference evidence="2 3" key="1">
    <citation type="submission" date="2015-05" db="EMBL/GenBank/DDBJ databases">
        <authorList>
            <person name="Wang D.B."/>
            <person name="Wang M."/>
        </authorList>
    </citation>
    <scope>NUCLEOTIDE SEQUENCE [LARGE SCALE GENOMIC DNA]</scope>
    <source>
        <strain evidence="2">VL1</strain>
    </source>
</reference>
<protein>
    <submittedName>
        <fullName evidence="2">Uncharacterized protein</fullName>
    </submittedName>
</protein>
<dbReference type="AlphaFoldDB" id="A0A0G4N0V1"/>
<accession>A0A0G4N0V1</accession>
<dbReference type="Proteomes" id="UP000044602">
    <property type="component" value="Unassembled WGS sequence"/>
</dbReference>
<organism evidence="2 3">
    <name type="scientific">Verticillium longisporum</name>
    <name type="common">Verticillium dahliae var. longisporum</name>
    <dbReference type="NCBI Taxonomy" id="100787"/>
    <lineage>
        <taxon>Eukaryota</taxon>
        <taxon>Fungi</taxon>
        <taxon>Dikarya</taxon>
        <taxon>Ascomycota</taxon>
        <taxon>Pezizomycotina</taxon>
        <taxon>Sordariomycetes</taxon>
        <taxon>Hypocreomycetidae</taxon>
        <taxon>Glomerellales</taxon>
        <taxon>Plectosphaerellaceae</taxon>
        <taxon>Verticillium</taxon>
    </lineage>
</organism>
<dbReference type="EMBL" id="CVQH01026083">
    <property type="protein sequence ID" value="CRK39974.1"/>
    <property type="molecule type" value="Genomic_DNA"/>
</dbReference>
<keyword evidence="3" id="KW-1185">Reference proteome</keyword>
<gene>
    <name evidence="2" type="ORF">BN1708_008073</name>
</gene>
<feature type="region of interest" description="Disordered" evidence="1">
    <location>
        <begin position="1"/>
        <end position="26"/>
    </location>
</feature>
<evidence type="ECO:0000313" key="3">
    <source>
        <dbReference type="Proteomes" id="UP000044602"/>
    </source>
</evidence>
<evidence type="ECO:0000256" key="1">
    <source>
        <dbReference type="SAM" id="MobiDB-lite"/>
    </source>
</evidence>
<sequence length="93" mass="10755">MNERQTGNANEEKTNDPQFPATDPRANRSRLPLYRVFRALAPLLFTFTVQAFDSTSTSRARLSSARLPELDFQVPDFQGLDFWSRHQRLCSYS</sequence>
<evidence type="ECO:0000313" key="2">
    <source>
        <dbReference type="EMBL" id="CRK39974.1"/>
    </source>
</evidence>